<evidence type="ECO:0008006" key="3">
    <source>
        <dbReference type="Google" id="ProtNLM"/>
    </source>
</evidence>
<dbReference type="AlphaFoldDB" id="A0A8H3A910"/>
<evidence type="ECO:0000313" key="2">
    <source>
        <dbReference type="Proteomes" id="UP000663846"/>
    </source>
</evidence>
<evidence type="ECO:0000313" key="1">
    <source>
        <dbReference type="EMBL" id="CAE6416249.1"/>
    </source>
</evidence>
<organism evidence="1 2">
    <name type="scientific">Rhizoctonia solani</name>
    <dbReference type="NCBI Taxonomy" id="456999"/>
    <lineage>
        <taxon>Eukaryota</taxon>
        <taxon>Fungi</taxon>
        <taxon>Dikarya</taxon>
        <taxon>Basidiomycota</taxon>
        <taxon>Agaricomycotina</taxon>
        <taxon>Agaricomycetes</taxon>
        <taxon>Cantharellales</taxon>
        <taxon>Ceratobasidiaceae</taxon>
        <taxon>Rhizoctonia</taxon>
    </lineage>
</organism>
<gene>
    <name evidence="1" type="ORF">RDB_LOCUS78284</name>
</gene>
<sequence>MDSPLSSAVSISNMSSEASNINHTSSDDADSIVPKLNSELLFEPGDGDMDLIVNGTRFETHRYLIKRFKKWRDIEPKRCPGSSLSVNGTASPSDFSRMFKVLYSTTLQGPSEFDTLTLVSTLHIATEHEYPVLRDYAIRHLERAELSAIKRVEIARKFNIPTWIEPAYVELCDRNEAITEEEANTLGMTALVRIANIREKEQRRRGMEIGIDLEREAVEPDDSNINKLNEEVTGGVLSVCEESPKEIIRPVQPARPKSKKFKKIAKLGVRRTGGITEAETNPEGKYRSLSIAFEGSFRWP</sequence>
<comment type="caution">
    <text evidence="1">The sequence shown here is derived from an EMBL/GenBank/DDBJ whole genome shotgun (WGS) entry which is preliminary data.</text>
</comment>
<protein>
    <recommendedName>
        <fullName evidence="3">BTB domain-containing protein</fullName>
    </recommendedName>
</protein>
<proteinExistence type="predicted"/>
<dbReference type="EMBL" id="CAJMWS010000318">
    <property type="protein sequence ID" value="CAE6416249.1"/>
    <property type="molecule type" value="Genomic_DNA"/>
</dbReference>
<reference evidence="1" key="1">
    <citation type="submission" date="2021-01" db="EMBL/GenBank/DDBJ databases">
        <authorList>
            <person name="Kaushik A."/>
        </authorList>
    </citation>
    <scope>NUCLEOTIDE SEQUENCE</scope>
    <source>
        <strain evidence="1">AG1-1C</strain>
    </source>
</reference>
<dbReference type="Proteomes" id="UP000663846">
    <property type="component" value="Unassembled WGS sequence"/>
</dbReference>
<accession>A0A8H3A910</accession>
<name>A0A8H3A910_9AGAM</name>